<name>A0AAE0WEW9_9BIVA</name>
<keyword evidence="2" id="KW-1185">Reference proteome</keyword>
<dbReference type="InterPro" id="IPR039329">
    <property type="entry name" value="SIAE"/>
</dbReference>
<organism evidence="1 2">
    <name type="scientific">Potamilus streckersoni</name>
    <dbReference type="NCBI Taxonomy" id="2493646"/>
    <lineage>
        <taxon>Eukaryota</taxon>
        <taxon>Metazoa</taxon>
        <taxon>Spiralia</taxon>
        <taxon>Lophotrochozoa</taxon>
        <taxon>Mollusca</taxon>
        <taxon>Bivalvia</taxon>
        <taxon>Autobranchia</taxon>
        <taxon>Heteroconchia</taxon>
        <taxon>Palaeoheterodonta</taxon>
        <taxon>Unionida</taxon>
        <taxon>Unionoidea</taxon>
        <taxon>Unionidae</taxon>
        <taxon>Ambleminae</taxon>
        <taxon>Lampsilini</taxon>
        <taxon>Potamilus</taxon>
    </lineage>
</organism>
<dbReference type="PANTHER" id="PTHR22901:SF0">
    <property type="entry name" value="SIALATE O-ACETYLESTERASE"/>
    <property type="match status" value="1"/>
</dbReference>
<evidence type="ECO:0000313" key="2">
    <source>
        <dbReference type="Proteomes" id="UP001195483"/>
    </source>
</evidence>
<reference evidence="1" key="3">
    <citation type="submission" date="2023-05" db="EMBL/GenBank/DDBJ databases">
        <authorList>
            <person name="Smith C.H."/>
        </authorList>
    </citation>
    <scope>NUCLEOTIDE SEQUENCE</scope>
    <source>
        <strain evidence="1">CHS0354</strain>
        <tissue evidence="1">Mantle</tissue>
    </source>
</reference>
<dbReference type="GO" id="GO:0005975">
    <property type="term" value="P:carbohydrate metabolic process"/>
    <property type="evidence" value="ECO:0007669"/>
    <property type="project" value="TreeGrafter"/>
</dbReference>
<dbReference type="EMBL" id="JAEAOA010001080">
    <property type="protein sequence ID" value="KAK3611042.1"/>
    <property type="molecule type" value="Genomic_DNA"/>
</dbReference>
<comment type="caution">
    <text evidence="1">The sequence shown here is derived from an EMBL/GenBank/DDBJ whole genome shotgun (WGS) entry which is preliminary data.</text>
</comment>
<protein>
    <submittedName>
        <fullName evidence="1">Uncharacterized protein</fullName>
    </submittedName>
</protein>
<dbReference type="SUPFAM" id="SSF52266">
    <property type="entry name" value="SGNH hydrolase"/>
    <property type="match status" value="1"/>
</dbReference>
<dbReference type="Proteomes" id="UP001195483">
    <property type="component" value="Unassembled WGS sequence"/>
</dbReference>
<gene>
    <name evidence="1" type="ORF">CHS0354_017468</name>
</gene>
<dbReference type="GO" id="GO:0001681">
    <property type="term" value="F:sialate O-acetylesterase activity"/>
    <property type="evidence" value="ECO:0007669"/>
    <property type="project" value="InterPro"/>
</dbReference>
<reference evidence="1" key="2">
    <citation type="journal article" date="2021" name="Genome Biol. Evol.">
        <title>Developing a high-quality reference genome for a parasitic bivalve with doubly uniparental inheritance (Bivalvia: Unionida).</title>
        <authorList>
            <person name="Smith C.H."/>
        </authorList>
    </citation>
    <scope>NUCLEOTIDE SEQUENCE</scope>
    <source>
        <strain evidence="1">CHS0354</strain>
        <tissue evidence="1">Mantle</tissue>
    </source>
</reference>
<evidence type="ECO:0000313" key="1">
    <source>
        <dbReference type="EMBL" id="KAK3611042.1"/>
    </source>
</evidence>
<sequence>MKYVSSSKNEENGSGGSISFASYYNDHMVLQRGPKSNIIWGYATTVGSMVSVTLSGKPPVTTHVVEGPMAGKATWKVQLSPVSDPGPYEISVESDDGNTKIVDVLFGDVWLCSGQSNMQFTLPQFGPDKQCPRMLRFGPDKQRPLMFKFGPDKQRPLMFTFGPDKQCPLMFKFGPDKHAHLSSSLDQINNAQLCSHLDQINMLTVENTIPKIKCGTDTEHSVTLEFCQET</sequence>
<dbReference type="PANTHER" id="PTHR22901">
    <property type="entry name" value="SIALATE O-ACETYLESTERASE"/>
    <property type="match status" value="1"/>
</dbReference>
<dbReference type="AlphaFoldDB" id="A0AAE0WEW9"/>
<reference evidence="1" key="1">
    <citation type="journal article" date="2021" name="Genome Biol. Evol.">
        <title>A High-Quality Reference Genome for a Parasitic Bivalve with Doubly Uniparental Inheritance (Bivalvia: Unionida).</title>
        <authorList>
            <person name="Smith C.H."/>
        </authorList>
    </citation>
    <scope>NUCLEOTIDE SEQUENCE</scope>
    <source>
        <strain evidence="1">CHS0354</strain>
    </source>
</reference>
<proteinExistence type="predicted"/>
<accession>A0AAE0WEW9</accession>